<accession>A0AAE3XM22</accession>
<sequence length="390" mass="43370">MNRHSSIYTLMLAFLLFSCGDFVELSKTAEEQEVKIYGDIFNQKVVDGVLFDDNTYLLSGNSTLLNYRASLLIRVDASAELVSYKHLESEGDHNSINSLLNVSESQTVYACGDIGNGDTLRLGLWNVNESTLETQKLYASPLSLVNKVSGVDVIRSQDAHLYTLGNIFSTDVNDSEFLLSKIEEATSNVIWEKVYGFDQTEDVAQNLFETLDGDLVIVGTTLFNGFLSPRIIKLNSYGDIIWDRIISRQASELQGSRLSASINEYGLITLVSRKDNGEHYLTKVSSSQGDIVTNNLISTAETSGSSVTYSINHLSRDVNFQYFLLGKTLDEENSQMLMMSVQDNGQVTAFNTWGGLNNDEGVKYFPETKWVLTNLEMSDKGMVGMIKNTN</sequence>
<dbReference type="EMBL" id="JAVDQD010000001">
    <property type="protein sequence ID" value="MDR6237424.1"/>
    <property type="molecule type" value="Genomic_DNA"/>
</dbReference>
<dbReference type="Proteomes" id="UP001185092">
    <property type="component" value="Unassembled WGS sequence"/>
</dbReference>
<evidence type="ECO:0000313" key="2">
    <source>
        <dbReference type="Proteomes" id="UP001185092"/>
    </source>
</evidence>
<proteinExistence type="predicted"/>
<protein>
    <submittedName>
        <fullName evidence="1">Uncharacterized protein</fullName>
    </submittedName>
</protein>
<dbReference type="RefSeq" id="WP_309936889.1">
    <property type="nucleotide sequence ID" value="NZ_AP025305.1"/>
</dbReference>
<reference evidence="1" key="1">
    <citation type="submission" date="2023-07" db="EMBL/GenBank/DDBJ databases">
        <title>Genomic Encyclopedia of Type Strains, Phase IV (KMG-IV): sequencing the most valuable type-strain genomes for metagenomic binning, comparative biology and taxonomic classification.</title>
        <authorList>
            <person name="Goeker M."/>
        </authorList>
    </citation>
    <scope>NUCLEOTIDE SEQUENCE</scope>
    <source>
        <strain evidence="1">DSM 26174</strain>
    </source>
</reference>
<name>A0AAE3XM22_9BACT</name>
<dbReference type="PANTHER" id="PTHR42754">
    <property type="entry name" value="ENDOGLUCANASE"/>
    <property type="match status" value="1"/>
</dbReference>
<dbReference type="PANTHER" id="PTHR42754:SF1">
    <property type="entry name" value="LIPOPROTEIN"/>
    <property type="match status" value="1"/>
</dbReference>
<evidence type="ECO:0000313" key="1">
    <source>
        <dbReference type="EMBL" id="MDR6237424.1"/>
    </source>
</evidence>
<dbReference type="AlphaFoldDB" id="A0AAE3XM22"/>
<comment type="caution">
    <text evidence="1">The sequence shown here is derived from an EMBL/GenBank/DDBJ whole genome shotgun (WGS) entry which is preliminary data.</text>
</comment>
<dbReference type="PROSITE" id="PS51257">
    <property type="entry name" value="PROKAR_LIPOPROTEIN"/>
    <property type="match status" value="1"/>
</dbReference>
<keyword evidence="2" id="KW-1185">Reference proteome</keyword>
<organism evidence="1 2">
    <name type="scientific">Aureibacter tunicatorum</name>
    <dbReference type="NCBI Taxonomy" id="866807"/>
    <lineage>
        <taxon>Bacteria</taxon>
        <taxon>Pseudomonadati</taxon>
        <taxon>Bacteroidota</taxon>
        <taxon>Cytophagia</taxon>
        <taxon>Cytophagales</taxon>
        <taxon>Persicobacteraceae</taxon>
        <taxon>Aureibacter</taxon>
    </lineage>
</organism>
<gene>
    <name evidence="1" type="ORF">HNQ88_000400</name>
</gene>